<dbReference type="PANTHER" id="PTHR22550:SF5">
    <property type="entry name" value="LEUCINE ZIPPER PROTEIN 4"/>
    <property type="match status" value="1"/>
</dbReference>
<evidence type="ECO:0000256" key="3">
    <source>
        <dbReference type="ARBA" id="ARBA00022989"/>
    </source>
</evidence>
<evidence type="ECO:0000256" key="6">
    <source>
        <dbReference type="SAM" id="MobiDB-lite"/>
    </source>
</evidence>
<comment type="caution">
    <text evidence="9">The sequence shown here is derived from an EMBL/GenBank/DDBJ whole genome shotgun (WGS) entry which is preliminary data.</text>
</comment>
<feature type="transmembrane region" description="Helical" evidence="7">
    <location>
        <begin position="56"/>
        <end position="74"/>
    </location>
</feature>
<organism evidence="9 10">
    <name type="scientific">Candidatus Marinarcus aquaticus</name>
    <dbReference type="NCBI Taxonomy" id="2044504"/>
    <lineage>
        <taxon>Bacteria</taxon>
        <taxon>Pseudomonadati</taxon>
        <taxon>Campylobacterota</taxon>
        <taxon>Epsilonproteobacteria</taxon>
        <taxon>Campylobacterales</taxon>
        <taxon>Arcobacteraceae</taxon>
        <taxon>Candidatus Marinarcus</taxon>
    </lineage>
</organism>
<keyword evidence="3 7" id="KW-1133">Transmembrane helix</keyword>
<keyword evidence="10" id="KW-1185">Reference proteome</keyword>
<dbReference type="SMART" id="SM00028">
    <property type="entry name" value="TPR"/>
    <property type="match status" value="2"/>
</dbReference>
<dbReference type="PANTHER" id="PTHR22550">
    <property type="entry name" value="SPORE GERMINATION PROTEIN"/>
    <property type="match status" value="1"/>
</dbReference>
<feature type="compositionally biased region" description="Basic and acidic residues" evidence="6">
    <location>
        <begin position="508"/>
        <end position="527"/>
    </location>
</feature>
<gene>
    <name evidence="9" type="ORF">CRV04_10955</name>
</gene>
<feature type="transmembrane region" description="Helical" evidence="7">
    <location>
        <begin position="297"/>
        <end position="316"/>
    </location>
</feature>
<evidence type="ECO:0000256" key="5">
    <source>
        <dbReference type="PROSITE-ProRule" id="PRU00339"/>
    </source>
</evidence>
<dbReference type="SUPFAM" id="SSF53300">
    <property type="entry name" value="vWA-like"/>
    <property type="match status" value="1"/>
</dbReference>
<dbReference type="SUPFAM" id="SSF48452">
    <property type="entry name" value="TPR-like"/>
    <property type="match status" value="1"/>
</dbReference>
<dbReference type="RefSeq" id="WP_128996894.1">
    <property type="nucleotide sequence ID" value="NZ_PDKN01000009.1"/>
</dbReference>
<keyword evidence="4 7" id="KW-0472">Membrane</keyword>
<dbReference type="Gene3D" id="1.25.40.10">
    <property type="entry name" value="Tetratricopeptide repeat domain"/>
    <property type="match status" value="2"/>
</dbReference>
<keyword evidence="1" id="KW-1003">Cell membrane</keyword>
<dbReference type="Pfam" id="PF13424">
    <property type="entry name" value="TPR_12"/>
    <property type="match status" value="1"/>
</dbReference>
<proteinExistence type="predicted"/>
<name>A0A4Q0XQI5_9BACT</name>
<keyword evidence="5" id="KW-0802">TPR repeat</keyword>
<dbReference type="InterPro" id="IPR019734">
    <property type="entry name" value="TPR_rpt"/>
</dbReference>
<feature type="domain" description="VWFA" evidence="8">
    <location>
        <begin position="87"/>
        <end position="281"/>
    </location>
</feature>
<dbReference type="SMART" id="SM00327">
    <property type="entry name" value="VWA"/>
    <property type="match status" value="1"/>
</dbReference>
<dbReference type="PROSITE" id="PS50005">
    <property type="entry name" value="TPR"/>
    <property type="match status" value="2"/>
</dbReference>
<sequence>MQFLYPNVLFMMLIPTLLLIFLLNTKKSRLHSYFKPEILNALSAHSKGLNKTTRNYLFFIALILMIIALARPVMNEKEQKIEQETIPLIVAIDISKSMLAQDVFPSRLQLSIKKLETLISKATNHSIGVVLFGQNAFILSPVTNDFNSLKQMVEKLDFQQEASAGSNIQAMLEASNALLKNYQSKNIILLSDGGNKKDYSQELEYIKKQDIKLYTIAVATNDPTPIPTSNGYQTKEDGTIVLIQRNDAIKNLSLQNGAGFIQFSINDQDIHQILNEINQQSQKQAQSTKRFKTYTELFYYPLAFALLLLFVTFSSLPKLKRTALFCAFILCTFQPQSQASLLDFQTLNDAKEHYENKEYKASSKLYEKVVSNAQGYYNLGNSYYKQGKYEKAIENYNKVVTEKAELEAQKLHNLGNAYAKLGQLQEAKKVYEKALKLKNDEETQHNLDEVLKALKEQEQQNNQQNEQEQNQQDSNKNQEQKKKESKESSQNKKNNQEKTQEKNQNSEQKQEAQQKNQEQKNAQEQKEQAQQASQQQMQQAEISDLEERKWLKSLQNQNQKTLLRKFESSSDDEASSASSPW</sequence>
<feature type="transmembrane region" description="Helical" evidence="7">
    <location>
        <begin position="6"/>
        <end position="25"/>
    </location>
</feature>
<dbReference type="PROSITE" id="PS50234">
    <property type="entry name" value="VWFA"/>
    <property type="match status" value="1"/>
</dbReference>
<dbReference type="InterPro" id="IPR011990">
    <property type="entry name" value="TPR-like_helical_dom_sf"/>
</dbReference>
<feature type="compositionally biased region" description="Basic and acidic residues" evidence="6">
    <location>
        <begin position="476"/>
        <end position="501"/>
    </location>
</feature>
<evidence type="ECO:0000256" key="7">
    <source>
        <dbReference type="SAM" id="Phobius"/>
    </source>
</evidence>
<evidence type="ECO:0000313" key="9">
    <source>
        <dbReference type="EMBL" id="RXJ54547.1"/>
    </source>
</evidence>
<feature type="region of interest" description="Disordered" evidence="6">
    <location>
        <begin position="561"/>
        <end position="581"/>
    </location>
</feature>
<protein>
    <recommendedName>
        <fullName evidence="8">VWFA domain-containing protein</fullName>
    </recommendedName>
</protein>
<dbReference type="InterPro" id="IPR036465">
    <property type="entry name" value="vWFA_dom_sf"/>
</dbReference>
<dbReference type="Gene3D" id="3.40.50.410">
    <property type="entry name" value="von Willebrand factor, type A domain"/>
    <property type="match status" value="1"/>
</dbReference>
<evidence type="ECO:0000256" key="2">
    <source>
        <dbReference type="ARBA" id="ARBA00022692"/>
    </source>
</evidence>
<feature type="compositionally biased region" description="Low complexity" evidence="6">
    <location>
        <begin position="459"/>
        <end position="475"/>
    </location>
</feature>
<evidence type="ECO:0000259" key="8">
    <source>
        <dbReference type="PROSITE" id="PS50234"/>
    </source>
</evidence>
<keyword evidence="2 7" id="KW-0812">Transmembrane</keyword>
<feature type="repeat" description="TPR" evidence="5">
    <location>
        <begin position="373"/>
        <end position="406"/>
    </location>
</feature>
<evidence type="ECO:0000313" key="10">
    <source>
        <dbReference type="Proteomes" id="UP000290657"/>
    </source>
</evidence>
<dbReference type="InterPro" id="IPR050768">
    <property type="entry name" value="UPF0353/GerABKA_families"/>
</dbReference>
<accession>A0A4Q0XQI5</accession>
<dbReference type="Pfam" id="PF13519">
    <property type="entry name" value="VWA_2"/>
    <property type="match status" value="1"/>
</dbReference>
<evidence type="ECO:0000256" key="1">
    <source>
        <dbReference type="ARBA" id="ARBA00022475"/>
    </source>
</evidence>
<dbReference type="Proteomes" id="UP000290657">
    <property type="component" value="Unassembled WGS sequence"/>
</dbReference>
<feature type="repeat" description="TPR" evidence="5">
    <location>
        <begin position="408"/>
        <end position="441"/>
    </location>
</feature>
<dbReference type="AlphaFoldDB" id="A0A4Q0XQI5"/>
<reference evidence="9 10" key="1">
    <citation type="submission" date="2017-10" db="EMBL/GenBank/DDBJ databases">
        <title>Genomics of the genus Arcobacter.</title>
        <authorList>
            <person name="Perez-Cataluna A."/>
            <person name="Figueras M.J."/>
        </authorList>
    </citation>
    <scope>NUCLEOTIDE SEQUENCE [LARGE SCALE GENOMIC DNA]</scope>
    <source>
        <strain evidence="9 10">CECT 8987</strain>
    </source>
</reference>
<evidence type="ECO:0000256" key="4">
    <source>
        <dbReference type="ARBA" id="ARBA00023136"/>
    </source>
</evidence>
<feature type="region of interest" description="Disordered" evidence="6">
    <location>
        <begin position="458"/>
        <end position="542"/>
    </location>
</feature>
<dbReference type="PROSITE" id="PS50293">
    <property type="entry name" value="TPR_REGION"/>
    <property type="match status" value="2"/>
</dbReference>
<dbReference type="InterPro" id="IPR002035">
    <property type="entry name" value="VWF_A"/>
</dbReference>
<dbReference type="EMBL" id="PDKN01000009">
    <property type="protein sequence ID" value="RXJ54547.1"/>
    <property type="molecule type" value="Genomic_DNA"/>
</dbReference>
<dbReference type="OrthoDB" id="9807628at2"/>
<feature type="compositionally biased region" description="Low complexity" evidence="6">
    <location>
        <begin position="528"/>
        <end position="541"/>
    </location>
</feature>